<evidence type="ECO:0000313" key="3">
    <source>
        <dbReference type="Proteomes" id="UP000230922"/>
    </source>
</evidence>
<dbReference type="GO" id="GO:0005524">
    <property type="term" value="F:ATP binding"/>
    <property type="evidence" value="ECO:0007669"/>
    <property type="project" value="InterPro"/>
</dbReference>
<dbReference type="PANTHER" id="PTHR23135:SF4">
    <property type="entry name" value="UDP-N-ACETYLMURAMOYL-L-ALANYL-D-GLUTAMATE--2,6-DIAMINOPIMELATE LIGASE MURE HOMOLOG, CHLOROPLASTIC"/>
    <property type="match status" value="1"/>
</dbReference>
<sequence length="167" mass="18483">MVKRFLKKYVIPDRLLTALRPFYHGFMAILASVYYGNPSSQMKVIGVTGTTGKSTSSQILAHLLNNSGRKCGYITTVSFFDGEKEFVNKHGLSMPGGWLLQKQLKAMVGSGCKYAIVECTSEGLVQNRHLGINFRAAIFTNLSEAHLDAHSGFENYRKAKGKLFKAI</sequence>
<dbReference type="InterPro" id="IPR036565">
    <property type="entry name" value="Mur-like_cat_sf"/>
</dbReference>
<feature type="non-terminal residue" evidence="2">
    <location>
        <position position="167"/>
    </location>
</feature>
<feature type="domain" description="Mur ligase central" evidence="1">
    <location>
        <begin position="47"/>
        <end position="166"/>
    </location>
</feature>
<proteinExistence type="predicted"/>
<dbReference type="Proteomes" id="UP000230922">
    <property type="component" value="Unassembled WGS sequence"/>
</dbReference>
<dbReference type="SUPFAM" id="SSF53623">
    <property type="entry name" value="MurD-like peptide ligases, catalytic domain"/>
    <property type="match status" value="1"/>
</dbReference>
<accession>A0A2H0VBG4</accession>
<reference evidence="3" key="1">
    <citation type="submission" date="2017-09" db="EMBL/GenBank/DDBJ databases">
        <title>Depth-based differentiation of microbial function through sediment-hosted aquifers and enrichment of novel symbionts in the deep terrestrial subsurface.</title>
        <authorList>
            <person name="Probst A.J."/>
            <person name="Ladd B."/>
            <person name="Jarett J.K."/>
            <person name="Geller-Mcgrath D.E."/>
            <person name="Sieber C.M.K."/>
            <person name="Emerson J.B."/>
            <person name="Anantharaman K."/>
            <person name="Thomas B.C."/>
            <person name="Malmstrom R."/>
            <person name="Stieglmeier M."/>
            <person name="Klingl A."/>
            <person name="Woyke T."/>
            <person name="Ryan C.M."/>
            <person name="Banfield J.F."/>
        </authorList>
    </citation>
    <scope>NUCLEOTIDE SEQUENCE [LARGE SCALE GENOMIC DNA]</scope>
</reference>
<evidence type="ECO:0000259" key="1">
    <source>
        <dbReference type="Pfam" id="PF08245"/>
    </source>
</evidence>
<evidence type="ECO:0000313" key="2">
    <source>
        <dbReference type="EMBL" id="PIR96426.1"/>
    </source>
</evidence>
<dbReference type="InterPro" id="IPR013221">
    <property type="entry name" value="Mur_ligase_cen"/>
</dbReference>
<organism evidence="2 3">
    <name type="scientific">Candidatus Doudnabacteria bacterium CG10_big_fil_rev_8_21_14_0_10_42_18</name>
    <dbReference type="NCBI Taxonomy" id="1974552"/>
    <lineage>
        <taxon>Bacteria</taxon>
        <taxon>Candidatus Doudnaibacteriota</taxon>
    </lineage>
</organism>
<name>A0A2H0VBG4_9BACT</name>
<dbReference type="EMBL" id="PFAK01000018">
    <property type="protein sequence ID" value="PIR96426.1"/>
    <property type="molecule type" value="Genomic_DNA"/>
</dbReference>
<dbReference type="Gene3D" id="3.40.1190.10">
    <property type="entry name" value="Mur-like, catalytic domain"/>
    <property type="match status" value="1"/>
</dbReference>
<dbReference type="PANTHER" id="PTHR23135">
    <property type="entry name" value="MUR LIGASE FAMILY MEMBER"/>
    <property type="match status" value="1"/>
</dbReference>
<dbReference type="AlphaFoldDB" id="A0A2H0VBG4"/>
<gene>
    <name evidence="2" type="ORF">COT92_01185</name>
</gene>
<comment type="caution">
    <text evidence="2">The sequence shown here is derived from an EMBL/GenBank/DDBJ whole genome shotgun (WGS) entry which is preliminary data.</text>
</comment>
<dbReference type="Pfam" id="PF08245">
    <property type="entry name" value="Mur_ligase_M"/>
    <property type="match status" value="1"/>
</dbReference>
<dbReference type="GO" id="GO:0016881">
    <property type="term" value="F:acid-amino acid ligase activity"/>
    <property type="evidence" value="ECO:0007669"/>
    <property type="project" value="InterPro"/>
</dbReference>
<protein>
    <recommendedName>
        <fullName evidence="1">Mur ligase central domain-containing protein</fullName>
    </recommendedName>
</protein>